<dbReference type="EMBL" id="CP144540">
    <property type="protein sequence ID" value="WWC65767.1"/>
    <property type="molecule type" value="Genomic_DNA"/>
</dbReference>
<gene>
    <name evidence="9" type="ORF">I303_07284</name>
    <name evidence="10" type="ORF">I303_108389</name>
</gene>
<protein>
    <recommendedName>
        <fullName evidence="1">Trimethylguanosine synthase</fullName>
    </recommendedName>
    <alternativeName>
        <fullName evidence="7">Cap-specific guanine-N(2) methyltransferase</fullName>
    </alternativeName>
</protein>
<evidence type="ECO:0000256" key="1">
    <source>
        <dbReference type="ARBA" id="ARBA00018517"/>
    </source>
</evidence>
<dbReference type="InterPro" id="IPR019012">
    <property type="entry name" value="RNA_cap_Gua-N2-MeTrfase"/>
</dbReference>
<dbReference type="GeneID" id="28970983"/>
<evidence type="ECO:0000256" key="3">
    <source>
        <dbReference type="ARBA" id="ARBA00047418"/>
    </source>
</evidence>
<dbReference type="InterPro" id="IPR029063">
    <property type="entry name" value="SAM-dependent_MTases_sf"/>
</dbReference>
<feature type="compositionally biased region" description="Polar residues" evidence="8">
    <location>
        <begin position="43"/>
        <end position="55"/>
    </location>
</feature>
<dbReference type="GO" id="GO:0071164">
    <property type="term" value="F:RNA cap trimethylguanosine synthase activity"/>
    <property type="evidence" value="ECO:0007669"/>
    <property type="project" value="TreeGrafter"/>
</dbReference>
<evidence type="ECO:0000256" key="5">
    <source>
        <dbReference type="ARBA" id="ARBA00048763"/>
    </source>
</evidence>
<dbReference type="Gene3D" id="3.40.50.150">
    <property type="entry name" value="Vaccinia Virus protein VP39"/>
    <property type="match status" value="1"/>
</dbReference>
<dbReference type="RefSeq" id="XP_018260366.1">
    <property type="nucleotide sequence ID" value="XM_018410557.1"/>
</dbReference>
<name>A0A1A5ZXJ4_9TREE</name>
<organism evidence="9">
    <name type="scientific">Kwoniella dejecticola CBS 10117</name>
    <dbReference type="NCBI Taxonomy" id="1296121"/>
    <lineage>
        <taxon>Eukaryota</taxon>
        <taxon>Fungi</taxon>
        <taxon>Dikarya</taxon>
        <taxon>Basidiomycota</taxon>
        <taxon>Agaricomycotina</taxon>
        <taxon>Tremellomycetes</taxon>
        <taxon>Tremellales</taxon>
        <taxon>Cryptococcaceae</taxon>
        <taxon>Kwoniella</taxon>
    </lineage>
</organism>
<reference evidence="9" key="1">
    <citation type="submission" date="2013-07" db="EMBL/GenBank/DDBJ databases">
        <title>The Genome Sequence of Cryptococcus dejecticola CBS10117.</title>
        <authorList>
            <consortium name="The Broad Institute Genome Sequencing Platform"/>
            <person name="Cuomo C."/>
            <person name="Litvintseva A."/>
            <person name="Chen Y."/>
            <person name="Heitman J."/>
            <person name="Sun S."/>
            <person name="Springer D."/>
            <person name="Dromer F."/>
            <person name="Young S.K."/>
            <person name="Zeng Q."/>
            <person name="Gargeya S."/>
            <person name="Fitzgerald M."/>
            <person name="Abouelleil A."/>
            <person name="Alvarado L."/>
            <person name="Berlin A.M."/>
            <person name="Chapman S.B."/>
            <person name="Dewar J."/>
            <person name="Goldberg J."/>
            <person name="Griggs A."/>
            <person name="Gujja S."/>
            <person name="Hansen M."/>
            <person name="Howarth C."/>
            <person name="Imamovic A."/>
            <person name="Larimer J."/>
            <person name="McCowan C."/>
            <person name="Murphy C."/>
            <person name="Pearson M."/>
            <person name="Priest M."/>
            <person name="Roberts A."/>
            <person name="Saif S."/>
            <person name="Shea T."/>
            <person name="Sykes S."/>
            <person name="Wortman J."/>
            <person name="Nusbaum C."/>
            <person name="Birren B."/>
        </authorList>
    </citation>
    <scope>NUCLEOTIDE SEQUENCE [LARGE SCALE GENOMIC DNA]</scope>
    <source>
        <strain evidence="9">CBS 10117</strain>
    </source>
</reference>
<evidence type="ECO:0000313" key="11">
    <source>
        <dbReference type="Proteomes" id="UP000078595"/>
    </source>
</evidence>
<proteinExistence type="inferred from homology"/>
<evidence type="ECO:0000256" key="7">
    <source>
        <dbReference type="ARBA" id="ARBA00049790"/>
    </source>
</evidence>
<dbReference type="Proteomes" id="UP000078595">
    <property type="component" value="Chromosome 11"/>
</dbReference>
<comment type="catalytic activity">
    <reaction evidence="5">
        <text>a 5'-end (N(2),N(7)-dimethyl 5'-triphosphoguanosine)-ribonucleoside in snRNA + S-adenosyl-L-methionine = a 5'-end (N(2),N(2),N(7)-trimethyl 5'-triphosphoguanosine)-ribonucleoside in snRNA + S-adenosyl-L-homocysteine + H(+)</text>
        <dbReference type="Rhea" id="RHEA:78479"/>
        <dbReference type="Rhea" id="RHEA-COMP:19087"/>
        <dbReference type="Rhea" id="RHEA-COMP:19089"/>
        <dbReference type="ChEBI" id="CHEBI:15378"/>
        <dbReference type="ChEBI" id="CHEBI:57856"/>
        <dbReference type="ChEBI" id="CHEBI:59789"/>
        <dbReference type="ChEBI" id="CHEBI:167623"/>
        <dbReference type="ChEBI" id="CHEBI:172880"/>
    </reaction>
    <physiologicalReaction direction="left-to-right" evidence="5">
        <dbReference type="Rhea" id="RHEA:78480"/>
    </physiologicalReaction>
</comment>
<comment type="catalytic activity">
    <reaction evidence="3">
        <text>a 5'-end (N(2),N(7)-dimethyl 5'-triphosphoguanosine)-ribonucleoside in snoRNA + S-adenosyl-L-methionine = a 5'-end (N(2),N(2),N(7)-trimethyl 5'-triphosphoguanosine)-ribonucleoside in snoRNA + S-adenosyl-L-homocysteine + H(+)</text>
        <dbReference type="Rhea" id="RHEA:78507"/>
        <dbReference type="Rhea" id="RHEA-COMP:19088"/>
        <dbReference type="Rhea" id="RHEA-COMP:19090"/>
        <dbReference type="ChEBI" id="CHEBI:15378"/>
        <dbReference type="ChEBI" id="CHEBI:57856"/>
        <dbReference type="ChEBI" id="CHEBI:59789"/>
        <dbReference type="ChEBI" id="CHEBI:167623"/>
        <dbReference type="ChEBI" id="CHEBI:172880"/>
    </reaction>
    <physiologicalReaction direction="left-to-right" evidence="3">
        <dbReference type="Rhea" id="RHEA:78508"/>
    </physiologicalReaction>
</comment>
<evidence type="ECO:0000256" key="6">
    <source>
        <dbReference type="ARBA" id="ARBA00049075"/>
    </source>
</evidence>
<evidence type="ECO:0000313" key="10">
    <source>
        <dbReference type="EMBL" id="WWC65767.1"/>
    </source>
</evidence>
<sequence>MPARRNVGRSLFASLPIDLRQSLRSQSFDKPEEVRVKAEQILQIPSSGLLSTQPQSESGGEDEEEEHAGPSGTTAESSSIAKAVEVMPGNGIVKSRRTEPIIPKYDLAHAASITPTGRTVNAGKKRKKGRRPVTNPLNPYLGHAWDCTSDGLVERYTDYHNVPKDLIKYFAQRRLYFPLYDQLPVLLDHTGWFSITPQPIAQHIAQRCKCDLIIDAFCGVGGNTIEFAKTCERVIAIDNDLTRLKLARHNALHHGVADRIEFILGCYTDFVRAFNKTNEGREENVDVVFLSPPWGGIDYLNTPSSTYPLSSILPIHGAELFDLTTTLTPNIAYYLPRNTDLKELSTLARTLESEVGVEVGGEDANGNREGRTREWVEIEEEWVGEKLKAITAYFGGLVADE</sequence>
<dbReference type="EMBL" id="KI894035">
    <property type="protein sequence ID" value="OBR82524.1"/>
    <property type="molecule type" value="Genomic_DNA"/>
</dbReference>
<evidence type="ECO:0000313" key="9">
    <source>
        <dbReference type="EMBL" id="OBR82524.1"/>
    </source>
</evidence>
<dbReference type="PANTHER" id="PTHR14741">
    <property type="entry name" value="S-ADENOSYLMETHIONINE-DEPENDENT METHYLTRANSFERASE RELATED"/>
    <property type="match status" value="1"/>
</dbReference>
<comment type="catalytic activity">
    <reaction evidence="4">
        <text>a 5'-end (N(7)-methyl 5'-triphosphoguanosine)-ribonucleoside in snoRNA + S-adenosyl-L-methionine = a 5'-end (N(2),N(7)-dimethyl 5'-triphosphoguanosine)-ribonucleoside in snoRNA + S-adenosyl-L-homocysteine + H(+)</text>
        <dbReference type="Rhea" id="RHEA:78475"/>
        <dbReference type="Rhea" id="RHEA-COMP:19086"/>
        <dbReference type="Rhea" id="RHEA-COMP:19088"/>
        <dbReference type="ChEBI" id="CHEBI:15378"/>
        <dbReference type="ChEBI" id="CHEBI:57856"/>
        <dbReference type="ChEBI" id="CHEBI:59789"/>
        <dbReference type="ChEBI" id="CHEBI:156461"/>
        <dbReference type="ChEBI" id="CHEBI:172880"/>
    </reaction>
    <physiologicalReaction direction="left-to-right" evidence="4">
        <dbReference type="Rhea" id="RHEA:78476"/>
    </physiologicalReaction>
</comment>
<reference evidence="10" key="3">
    <citation type="submission" date="2024-02" db="EMBL/GenBank/DDBJ databases">
        <title>Comparative genomics of Cryptococcus and Kwoniella reveals pathogenesis evolution and contrasting modes of karyotype evolution via chromosome fusion or intercentromeric recombination.</title>
        <authorList>
            <person name="Coelho M.A."/>
            <person name="David-Palma M."/>
            <person name="Shea T."/>
            <person name="Bowers K."/>
            <person name="McGinley-Smith S."/>
            <person name="Mohammad A.W."/>
            <person name="Gnirke A."/>
            <person name="Yurkov A.M."/>
            <person name="Nowrousian M."/>
            <person name="Sun S."/>
            <person name="Cuomo C.A."/>
            <person name="Heitman J."/>
        </authorList>
    </citation>
    <scope>NUCLEOTIDE SEQUENCE</scope>
    <source>
        <strain evidence="10">CBS 10117</strain>
    </source>
</reference>
<reference evidence="10" key="2">
    <citation type="submission" date="2013-07" db="EMBL/GenBank/DDBJ databases">
        <authorList>
            <consortium name="The Broad Institute Genome Sequencing Platform"/>
            <person name="Cuomo C."/>
            <person name="Litvintseva A."/>
            <person name="Chen Y."/>
            <person name="Heitman J."/>
            <person name="Sun S."/>
            <person name="Springer D."/>
            <person name="Dromer F."/>
            <person name="Young S.K."/>
            <person name="Zeng Q."/>
            <person name="Gargeya S."/>
            <person name="Fitzgerald M."/>
            <person name="Abouelleil A."/>
            <person name="Alvarado L."/>
            <person name="Berlin A.M."/>
            <person name="Chapman S.B."/>
            <person name="Dewar J."/>
            <person name="Goldberg J."/>
            <person name="Griggs A."/>
            <person name="Gujja S."/>
            <person name="Hansen M."/>
            <person name="Howarth C."/>
            <person name="Imamovic A."/>
            <person name="Larimer J."/>
            <person name="McCowan C."/>
            <person name="Murphy C."/>
            <person name="Pearson M."/>
            <person name="Priest M."/>
            <person name="Roberts A."/>
            <person name="Saif S."/>
            <person name="Shea T."/>
            <person name="Sykes S."/>
            <person name="Wortman J."/>
            <person name="Nusbaum C."/>
            <person name="Birren B."/>
        </authorList>
    </citation>
    <scope>NUCLEOTIDE SEQUENCE</scope>
    <source>
        <strain evidence="10">CBS 10117</strain>
    </source>
</reference>
<evidence type="ECO:0000256" key="8">
    <source>
        <dbReference type="SAM" id="MobiDB-lite"/>
    </source>
</evidence>
<comment type="similarity">
    <text evidence="2">Belongs to the methyltransferase superfamily. Trimethylguanosine synthase family.</text>
</comment>
<comment type="catalytic activity">
    <reaction evidence="6">
        <text>a 5'-end (N(7)-methyl 5'-triphosphoguanosine)-ribonucleoside in snRNA + S-adenosyl-L-methionine = a 5'-end (N(2),N(7)-dimethyl 5'-triphosphoguanosine)-ribonucleoside in snRNA + S-adenosyl-L-homocysteine + H(+)</text>
        <dbReference type="Rhea" id="RHEA:78471"/>
        <dbReference type="Rhea" id="RHEA-COMP:19085"/>
        <dbReference type="Rhea" id="RHEA-COMP:19087"/>
        <dbReference type="ChEBI" id="CHEBI:15378"/>
        <dbReference type="ChEBI" id="CHEBI:57856"/>
        <dbReference type="ChEBI" id="CHEBI:59789"/>
        <dbReference type="ChEBI" id="CHEBI:156461"/>
        <dbReference type="ChEBI" id="CHEBI:172880"/>
    </reaction>
    <physiologicalReaction direction="left-to-right" evidence="6">
        <dbReference type="Rhea" id="RHEA:78472"/>
    </physiologicalReaction>
</comment>
<dbReference type="OrthoDB" id="194443at2759"/>
<evidence type="ECO:0000256" key="4">
    <source>
        <dbReference type="ARBA" id="ARBA00048740"/>
    </source>
</evidence>
<dbReference type="PANTHER" id="PTHR14741:SF32">
    <property type="entry name" value="TRIMETHYLGUANOSINE SYNTHASE"/>
    <property type="match status" value="1"/>
</dbReference>
<dbReference type="AlphaFoldDB" id="A0A1A5ZXJ4"/>
<dbReference type="FunFam" id="3.40.50.150:FF:000432">
    <property type="entry name" value="Unplaced genomic scaffold supercont2.10, whole genome shotgun sequence"/>
    <property type="match status" value="1"/>
</dbReference>
<dbReference type="CDD" id="cd02440">
    <property type="entry name" value="AdoMet_MTases"/>
    <property type="match status" value="1"/>
</dbReference>
<feature type="region of interest" description="Disordered" evidence="8">
    <location>
        <begin position="39"/>
        <end position="79"/>
    </location>
</feature>
<evidence type="ECO:0000256" key="2">
    <source>
        <dbReference type="ARBA" id="ARBA00025783"/>
    </source>
</evidence>
<dbReference type="Pfam" id="PF09445">
    <property type="entry name" value="Methyltransf_15"/>
    <property type="match status" value="1"/>
</dbReference>
<keyword evidence="11" id="KW-1185">Reference proteome</keyword>
<dbReference type="KEGG" id="kdj:28970983"/>
<dbReference type="VEuPathDB" id="FungiDB:I303_07284"/>
<dbReference type="STRING" id="1296121.A0A1A5ZXJ4"/>
<dbReference type="GO" id="GO:0005634">
    <property type="term" value="C:nucleus"/>
    <property type="evidence" value="ECO:0007669"/>
    <property type="project" value="TreeGrafter"/>
</dbReference>
<accession>A0A1A5ZXJ4</accession>
<dbReference type="SUPFAM" id="SSF53335">
    <property type="entry name" value="S-adenosyl-L-methionine-dependent methyltransferases"/>
    <property type="match status" value="1"/>
</dbReference>